<accession>A0A6L2LQG4</accession>
<proteinExistence type="predicted"/>
<evidence type="ECO:0000256" key="1">
    <source>
        <dbReference type="SAM" id="MobiDB-lite"/>
    </source>
</evidence>
<feature type="compositionally biased region" description="Acidic residues" evidence="1">
    <location>
        <begin position="1"/>
        <end position="12"/>
    </location>
</feature>
<feature type="region of interest" description="Disordered" evidence="1">
    <location>
        <begin position="1"/>
        <end position="45"/>
    </location>
</feature>
<dbReference type="AlphaFoldDB" id="A0A6L2LQG4"/>
<gene>
    <name evidence="2" type="ORF">Tci_036029</name>
</gene>
<feature type="compositionally biased region" description="Basic residues" evidence="1">
    <location>
        <begin position="20"/>
        <end position="45"/>
    </location>
</feature>
<comment type="caution">
    <text evidence="2">The sequence shown here is derived from an EMBL/GenBank/DDBJ whole genome shotgun (WGS) entry which is preliminary data.</text>
</comment>
<protein>
    <submittedName>
        <fullName evidence="2">Uncharacterized protein</fullName>
    </submittedName>
</protein>
<sequence>MENILEEEEEEQSQQTKPEKKNKKLTRMNKKITGKQKKKKPSNPVKKRLLLGSHLLRFNEGYGDGLYPPCDVNIGKKQLIQSVKDILASYREPVLGTVNKVCYGWRGPLTVITVILCEAGRFHPVC</sequence>
<organism evidence="2">
    <name type="scientific">Tanacetum cinerariifolium</name>
    <name type="common">Dalmatian daisy</name>
    <name type="synonym">Chrysanthemum cinerariifolium</name>
    <dbReference type="NCBI Taxonomy" id="118510"/>
    <lineage>
        <taxon>Eukaryota</taxon>
        <taxon>Viridiplantae</taxon>
        <taxon>Streptophyta</taxon>
        <taxon>Embryophyta</taxon>
        <taxon>Tracheophyta</taxon>
        <taxon>Spermatophyta</taxon>
        <taxon>Magnoliopsida</taxon>
        <taxon>eudicotyledons</taxon>
        <taxon>Gunneridae</taxon>
        <taxon>Pentapetalae</taxon>
        <taxon>asterids</taxon>
        <taxon>campanulids</taxon>
        <taxon>Asterales</taxon>
        <taxon>Asteraceae</taxon>
        <taxon>Asteroideae</taxon>
        <taxon>Anthemideae</taxon>
        <taxon>Anthemidinae</taxon>
        <taxon>Tanacetum</taxon>
    </lineage>
</organism>
<name>A0A6L2LQG4_TANCI</name>
<evidence type="ECO:0000313" key="2">
    <source>
        <dbReference type="EMBL" id="GEU64051.1"/>
    </source>
</evidence>
<dbReference type="EMBL" id="BKCJ010004956">
    <property type="protein sequence ID" value="GEU64051.1"/>
    <property type="molecule type" value="Genomic_DNA"/>
</dbReference>
<reference evidence="2" key="1">
    <citation type="journal article" date="2019" name="Sci. Rep.">
        <title>Draft genome of Tanacetum cinerariifolium, the natural source of mosquito coil.</title>
        <authorList>
            <person name="Yamashiro T."/>
            <person name="Shiraishi A."/>
            <person name="Satake H."/>
            <person name="Nakayama K."/>
        </authorList>
    </citation>
    <scope>NUCLEOTIDE SEQUENCE</scope>
</reference>